<dbReference type="EMBL" id="SRLO01000320">
    <property type="protein sequence ID" value="TNN61192.1"/>
    <property type="molecule type" value="Genomic_DNA"/>
</dbReference>
<protein>
    <submittedName>
        <fullName evidence="2">Uncharacterized protein</fullName>
    </submittedName>
</protein>
<dbReference type="Proteomes" id="UP000314294">
    <property type="component" value="Unassembled WGS sequence"/>
</dbReference>
<proteinExistence type="predicted"/>
<feature type="chain" id="PRO_5021405342" evidence="1">
    <location>
        <begin position="25"/>
        <end position="63"/>
    </location>
</feature>
<dbReference type="AlphaFoldDB" id="A0A4Z2H8V3"/>
<feature type="signal peptide" evidence="1">
    <location>
        <begin position="1"/>
        <end position="24"/>
    </location>
</feature>
<comment type="caution">
    <text evidence="2">The sequence shown here is derived from an EMBL/GenBank/DDBJ whole genome shotgun (WGS) entry which is preliminary data.</text>
</comment>
<evidence type="ECO:0000256" key="1">
    <source>
        <dbReference type="SAM" id="SignalP"/>
    </source>
</evidence>
<accession>A0A4Z2H8V3</accession>
<sequence length="63" mass="6914">METFGLIPAIFSLFLYMMMEGTASLSIVGPDRGLADPRHELNSCPFHEANVGVELSVFEIKLA</sequence>
<keyword evidence="3" id="KW-1185">Reference proteome</keyword>
<reference evidence="2 3" key="1">
    <citation type="submission" date="2019-03" db="EMBL/GenBank/DDBJ databases">
        <title>First draft genome of Liparis tanakae, snailfish: a comprehensive survey of snailfish specific genes.</title>
        <authorList>
            <person name="Kim W."/>
            <person name="Song I."/>
            <person name="Jeong J.-H."/>
            <person name="Kim D."/>
            <person name="Kim S."/>
            <person name="Ryu S."/>
            <person name="Song J.Y."/>
            <person name="Lee S.K."/>
        </authorList>
    </citation>
    <scope>NUCLEOTIDE SEQUENCE [LARGE SCALE GENOMIC DNA]</scope>
    <source>
        <tissue evidence="2">Muscle</tissue>
    </source>
</reference>
<keyword evidence="1" id="KW-0732">Signal</keyword>
<evidence type="ECO:0000313" key="2">
    <source>
        <dbReference type="EMBL" id="TNN61192.1"/>
    </source>
</evidence>
<gene>
    <name evidence="2" type="ORF">EYF80_028577</name>
</gene>
<evidence type="ECO:0000313" key="3">
    <source>
        <dbReference type="Proteomes" id="UP000314294"/>
    </source>
</evidence>
<organism evidence="2 3">
    <name type="scientific">Liparis tanakae</name>
    <name type="common">Tanaka's snailfish</name>
    <dbReference type="NCBI Taxonomy" id="230148"/>
    <lineage>
        <taxon>Eukaryota</taxon>
        <taxon>Metazoa</taxon>
        <taxon>Chordata</taxon>
        <taxon>Craniata</taxon>
        <taxon>Vertebrata</taxon>
        <taxon>Euteleostomi</taxon>
        <taxon>Actinopterygii</taxon>
        <taxon>Neopterygii</taxon>
        <taxon>Teleostei</taxon>
        <taxon>Neoteleostei</taxon>
        <taxon>Acanthomorphata</taxon>
        <taxon>Eupercaria</taxon>
        <taxon>Perciformes</taxon>
        <taxon>Cottioidei</taxon>
        <taxon>Cottales</taxon>
        <taxon>Liparidae</taxon>
        <taxon>Liparis</taxon>
    </lineage>
</organism>
<name>A0A4Z2H8V3_9TELE</name>